<evidence type="ECO:0000256" key="2">
    <source>
        <dbReference type="ARBA" id="ARBA00010411"/>
    </source>
</evidence>
<dbReference type="GO" id="GO:0005814">
    <property type="term" value="C:centriole"/>
    <property type="evidence" value="ECO:0007669"/>
    <property type="project" value="UniProtKB-SubCell"/>
</dbReference>
<evidence type="ECO:0000256" key="3">
    <source>
        <dbReference type="ARBA" id="ARBA00014910"/>
    </source>
</evidence>
<dbReference type="AlphaFoldDB" id="A0A813WHK6"/>
<comment type="caution">
    <text evidence="13">The sequence shown here is derived from an EMBL/GenBank/DDBJ whole genome shotgun (WGS) entry which is preliminary data.</text>
</comment>
<feature type="region of interest" description="Disordered" evidence="12">
    <location>
        <begin position="208"/>
        <end position="238"/>
    </location>
</feature>
<dbReference type="PANTHER" id="PTHR28618:SF1">
    <property type="entry name" value="CENTROSOMAL PROTEIN POC5"/>
    <property type="match status" value="1"/>
</dbReference>
<evidence type="ECO:0000256" key="6">
    <source>
        <dbReference type="ARBA" id="ARBA00023054"/>
    </source>
</evidence>
<dbReference type="Proteomes" id="UP000663879">
    <property type="component" value="Unassembled WGS sequence"/>
</dbReference>
<dbReference type="InterPro" id="IPR033351">
    <property type="entry name" value="POC5"/>
</dbReference>
<keyword evidence="6 11" id="KW-0175">Coiled coil</keyword>
<keyword evidence="7" id="KW-0206">Cytoskeleton</keyword>
<dbReference type="PANTHER" id="PTHR28618">
    <property type="entry name" value="CENTROSOMAL PROTEIN POC5"/>
    <property type="match status" value="1"/>
</dbReference>
<dbReference type="EMBL" id="CAJNOC010001330">
    <property type="protein sequence ID" value="CAF0855470.1"/>
    <property type="molecule type" value="Genomic_DNA"/>
</dbReference>
<feature type="compositionally biased region" description="Polar residues" evidence="12">
    <location>
        <begin position="19"/>
        <end position="30"/>
    </location>
</feature>
<protein>
    <recommendedName>
        <fullName evidence="3">Centrosomal protein POC5</fullName>
    </recommendedName>
    <alternativeName>
        <fullName evidence="9">Protein of centriole 5</fullName>
    </alternativeName>
</protein>
<keyword evidence="8" id="KW-0131">Cell cycle</keyword>
<feature type="coiled-coil region" evidence="11">
    <location>
        <begin position="266"/>
        <end position="328"/>
    </location>
</feature>
<feature type="compositionally biased region" description="Polar residues" evidence="12">
    <location>
        <begin position="208"/>
        <end position="219"/>
    </location>
</feature>
<evidence type="ECO:0000256" key="7">
    <source>
        <dbReference type="ARBA" id="ARBA00023212"/>
    </source>
</evidence>
<evidence type="ECO:0000256" key="9">
    <source>
        <dbReference type="ARBA" id="ARBA00031694"/>
    </source>
</evidence>
<accession>A0A813WHK6</accession>
<reference evidence="13" key="1">
    <citation type="submission" date="2021-02" db="EMBL/GenBank/DDBJ databases">
        <authorList>
            <person name="Nowell W R."/>
        </authorList>
    </citation>
    <scope>NUCLEOTIDE SEQUENCE</scope>
    <source>
        <strain evidence="13">Ploen Becks lab</strain>
    </source>
</reference>
<feature type="compositionally biased region" description="Polar residues" evidence="12">
    <location>
        <begin position="155"/>
        <end position="167"/>
    </location>
</feature>
<feature type="region of interest" description="Disordered" evidence="12">
    <location>
        <begin position="1"/>
        <end position="30"/>
    </location>
</feature>
<comment type="function">
    <text evidence="10">Essential for the assembly of the distal half of centrioles, required for centriole elongation. Acts as a negative regulator of centriole elongation.</text>
</comment>
<evidence type="ECO:0000256" key="1">
    <source>
        <dbReference type="ARBA" id="ARBA00004114"/>
    </source>
</evidence>
<comment type="subcellular location">
    <subcellularLocation>
        <location evidence="1">Cytoplasm</location>
        <location evidence="1">Cytoskeleton</location>
        <location evidence="1">Microtubule organizing center</location>
        <location evidence="1">Centrosome</location>
        <location evidence="1">Centriole</location>
    </subcellularLocation>
</comment>
<comment type="similarity">
    <text evidence="2">Belongs to the POC5 family.</text>
</comment>
<keyword evidence="5" id="KW-0677">Repeat</keyword>
<evidence type="ECO:0000313" key="14">
    <source>
        <dbReference type="Proteomes" id="UP000663879"/>
    </source>
</evidence>
<feature type="region of interest" description="Disordered" evidence="12">
    <location>
        <begin position="155"/>
        <end position="179"/>
    </location>
</feature>
<keyword evidence="14" id="KW-1185">Reference proteome</keyword>
<evidence type="ECO:0000256" key="10">
    <source>
        <dbReference type="ARBA" id="ARBA00049959"/>
    </source>
</evidence>
<feature type="coiled-coil region" evidence="11">
    <location>
        <begin position="399"/>
        <end position="440"/>
    </location>
</feature>
<keyword evidence="4" id="KW-0963">Cytoplasm</keyword>
<evidence type="ECO:0000256" key="12">
    <source>
        <dbReference type="SAM" id="MobiDB-lite"/>
    </source>
</evidence>
<evidence type="ECO:0000256" key="8">
    <source>
        <dbReference type="ARBA" id="ARBA00023306"/>
    </source>
</evidence>
<evidence type="ECO:0000256" key="11">
    <source>
        <dbReference type="SAM" id="Coils"/>
    </source>
</evidence>
<evidence type="ECO:0000313" key="13">
    <source>
        <dbReference type="EMBL" id="CAF0855470.1"/>
    </source>
</evidence>
<name>A0A813WHK6_9BILA</name>
<organism evidence="13 14">
    <name type="scientific">Brachionus calyciflorus</name>
    <dbReference type="NCBI Taxonomy" id="104777"/>
    <lineage>
        <taxon>Eukaryota</taxon>
        <taxon>Metazoa</taxon>
        <taxon>Spiralia</taxon>
        <taxon>Gnathifera</taxon>
        <taxon>Rotifera</taxon>
        <taxon>Eurotatoria</taxon>
        <taxon>Monogononta</taxon>
        <taxon>Pseudotrocha</taxon>
        <taxon>Ploima</taxon>
        <taxon>Brachionidae</taxon>
        <taxon>Brachionus</taxon>
    </lineage>
</organism>
<gene>
    <name evidence="13" type="ORF">OXX778_LOCUS9172</name>
</gene>
<evidence type="ECO:0000256" key="5">
    <source>
        <dbReference type="ARBA" id="ARBA00022737"/>
    </source>
</evidence>
<proteinExistence type="inferred from homology"/>
<sequence length="675" mass="77396">MDKSFNEDENSLPKLPDSSGGSSVSTDMENECNNLLEKALLELPSKLEELNENMISLIETAVLNQEINLESEVKNEINTNEETNLKEEDDQNTKKATITSFTVVSDLIDLSDQSDQEKNKMNQLFLSPSSSSETSSSSSNHTDLINNFFSNNYQQGFDSSSDANPRKNSPIPASPPTNIEIQNETSSLEHMSFMNNYESAFKRVSESNHLNSNRSNGHSKSNHHSVKPKTLSHNELPKGDKMATCLDKWFREFKGQVLSEFEKTRLQIYQEQQKKLLEEKEKQTSEISKLKKEVEILRETIKVNERNLLKKDEAIENITKALEKQREKNELQRVMMEWKYKRLENAKEAFTTKLADKYYSQRLKLKMFFNWQYFQITRHKSKVEKACKKKAEEVCYDLATNYENKIKKLEEELNSSRHEIEKYKIEMAKNEENMRKALMRGVCALNMEAMSIFNEQSTTGSNTNLLEANIFNNIPQNENFQIPNCVKSTNSLNDMSLKKFTDRESKELARKVKTYCESSLSSKNITSNSQNISAVAKAKLQLLNSKNSNEVINDQVIEKNSHEEDRQNNQIKFYSNNKIFDELTEHNLMLQKKTNSKLSNVKSKVGSLPQSSKNLTPVQLSSSLPPYRSVVIEKHTKNNINNNTDDISIKTTATKVKYTPPSQPATVFNTVITSS</sequence>
<dbReference type="OrthoDB" id="10064898at2759"/>
<evidence type="ECO:0000256" key="4">
    <source>
        <dbReference type="ARBA" id="ARBA00022490"/>
    </source>
</evidence>